<keyword evidence="4 5" id="KW-0694">RNA-binding</keyword>
<dbReference type="InterPro" id="IPR014001">
    <property type="entry name" value="Helicase_ATP-bd"/>
</dbReference>
<comment type="domain">
    <text evidence="5">The Q motif is unique to and characteristic of the DEAD box family of RNA helicases and controls ATP binding and hydrolysis.</text>
</comment>
<keyword evidence="3 5" id="KW-0067">ATP-binding</keyword>
<dbReference type="PROSITE" id="PS51192">
    <property type="entry name" value="HELICASE_ATP_BIND_1"/>
    <property type="match status" value="1"/>
</dbReference>
<feature type="compositionally biased region" description="Basic residues" evidence="6">
    <location>
        <begin position="84"/>
        <end position="99"/>
    </location>
</feature>
<name>A0A814QHQ4_ADIRI</name>
<dbReference type="InterPro" id="IPR027417">
    <property type="entry name" value="P-loop_NTPase"/>
</dbReference>
<protein>
    <recommendedName>
        <fullName evidence="5">ATP-dependent RNA helicase</fullName>
        <ecNumber evidence="5">3.6.4.13</ecNumber>
    </recommendedName>
</protein>
<dbReference type="OrthoDB" id="4310724at2759"/>
<evidence type="ECO:0000313" key="9">
    <source>
        <dbReference type="EMBL" id="CAF1119648.1"/>
    </source>
</evidence>
<dbReference type="GO" id="GO:0016787">
    <property type="term" value="F:hydrolase activity"/>
    <property type="evidence" value="ECO:0007669"/>
    <property type="project" value="UniProtKB-KW"/>
</dbReference>
<keyword evidence="2 5" id="KW-0378">Hydrolase</keyword>
<comment type="similarity">
    <text evidence="5">Belongs to the DEAD box helicase family.</text>
</comment>
<evidence type="ECO:0000313" key="10">
    <source>
        <dbReference type="Proteomes" id="UP000663852"/>
    </source>
</evidence>
<feature type="compositionally biased region" description="Polar residues" evidence="6">
    <location>
        <begin position="102"/>
        <end position="113"/>
    </location>
</feature>
<evidence type="ECO:0000256" key="4">
    <source>
        <dbReference type="ARBA" id="ARBA00022884"/>
    </source>
</evidence>
<comment type="caution">
    <text evidence="9">The sequence shown here is derived from an EMBL/GenBank/DDBJ whole genome shotgun (WGS) entry which is preliminary data.</text>
</comment>
<sequence>MSMIVASCFEHKLQMSDHDDDDEFDVAPNYEKMRGMGFICWREIPGTNDDHDDNTDDAEVKTKNKKKRKVDAVEAEQEIETPIKKVKAKKKKKSKKKKRSNETNATSALQITNENKEREPREVEATSPTDDIETAKKLWFDLHVPDNIVRSLVEQKFFDATPIQRSTLPAAIRDKQDIIGAAETGSGKTLAFAIPILTHMNQLLEDNEISYGQFIALILTPTRELAVQIKSHIQIASRYTKLKTAVLVGGMSTQKQERLLSQKPEIIVATPGRFWELLEENNSHITDMSNLRFLAIDETDRMIEKGHFEELEKILSLINNDDNNQSRQKFVFSATLMLQPTDDNEKKKQKKKGDNQDKLATLISAVGMSAKPKIIDLTKKFGTAEKLTEARVNCALEEKDLYLYYFLTLYPGRTLIFTNSIDCIKRLQSILTILKRNPLPLHAQMEQKQRLTNLEKFSKSPNGLLIATDVAARGLDIPNINHIIHYQVPRSTELYIHRSGRTARAEREGLSVMFICPEELFLYRKIIKTLNRDEDLQTFPVDNTYLTNLKRRVRLATEISKLHHQAAKVANETNWYHKAAKELDIELDDNIQDIEVAKRANTKDIQKKEMQLRQELDSLLKQSLKYTSALSVSRSYPLLFGDPDQLASRRKNDMTALEELKHRS</sequence>
<feature type="compositionally biased region" description="Basic and acidic residues" evidence="6">
    <location>
        <begin position="114"/>
        <end position="124"/>
    </location>
</feature>
<keyword evidence="1 5" id="KW-0547">Nucleotide-binding</keyword>
<dbReference type="Gene3D" id="3.40.50.300">
    <property type="entry name" value="P-loop containing nucleotide triphosphate hydrolases"/>
    <property type="match status" value="2"/>
</dbReference>
<evidence type="ECO:0000256" key="2">
    <source>
        <dbReference type="ARBA" id="ARBA00022801"/>
    </source>
</evidence>
<dbReference type="GO" id="GO:0005524">
    <property type="term" value="F:ATP binding"/>
    <property type="evidence" value="ECO:0007669"/>
    <property type="project" value="UniProtKB-UniRule"/>
</dbReference>
<dbReference type="PROSITE" id="PS51194">
    <property type="entry name" value="HELICASE_CTER"/>
    <property type="match status" value="1"/>
</dbReference>
<reference evidence="9" key="1">
    <citation type="submission" date="2021-02" db="EMBL/GenBank/DDBJ databases">
        <authorList>
            <person name="Nowell W R."/>
        </authorList>
    </citation>
    <scope>NUCLEOTIDE SEQUENCE</scope>
</reference>
<accession>A0A814QHQ4</accession>
<evidence type="ECO:0000256" key="5">
    <source>
        <dbReference type="RuleBase" id="RU365068"/>
    </source>
</evidence>
<comment type="catalytic activity">
    <reaction evidence="5">
        <text>ATP + H2O = ADP + phosphate + H(+)</text>
        <dbReference type="Rhea" id="RHEA:13065"/>
        <dbReference type="ChEBI" id="CHEBI:15377"/>
        <dbReference type="ChEBI" id="CHEBI:15378"/>
        <dbReference type="ChEBI" id="CHEBI:30616"/>
        <dbReference type="ChEBI" id="CHEBI:43474"/>
        <dbReference type="ChEBI" id="CHEBI:456216"/>
        <dbReference type="EC" id="3.6.4.13"/>
    </reaction>
</comment>
<dbReference type="AlphaFoldDB" id="A0A814QHQ4"/>
<dbReference type="CDD" id="cd17946">
    <property type="entry name" value="DEADc_DDX24"/>
    <property type="match status" value="1"/>
</dbReference>
<dbReference type="GO" id="GO:0003724">
    <property type="term" value="F:RNA helicase activity"/>
    <property type="evidence" value="ECO:0007669"/>
    <property type="project" value="UniProtKB-EC"/>
</dbReference>
<gene>
    <name evidence="9" type="ORF">EDS130_LOCUS20982</name>
</gene>
<dbReference type="EC" id="3.6.4.13" evidence="5"/>
<feature type="region of interest" description="Disordered" evidence="6">
    <location>
        <begin position="46"/>
        <end position="130"/>
    </location>
</feature>
<evidence type="ECO:0000259" key="8">
    <source>
        <dbReference type="PROSITE" id="PS51194"/>
    </source>
</evidence>
<evidence type="ECO:0000259" key="7">
    <source>
        <dbReference type="PROSITE" id="PS51192"/>
    </source>
</evidence>
<feature type="domain" description="Helicase C-terminal" evidence="8">
    <location>
        <begin position="402"/>
        <end position="547"/>
    </location>
</feature>
<proteinExistence type="inferred from homology"/>
<organism evidence="9 10">
    <name type="scientific">Adineta ricciae</name>
    <name type="common">Rotifer</name>
    <dbReference type="NCBI Taxonomy" id="249248"/>
    <lineage>
        <taxon>Eukaryota</taxon>
        <taxon>Metazoa</taxon>
        <taxon>Spiralia</taxon>
        <taxon>Gnathifera</taxon>
        <taxon>Rotifera</taxon>
        <taxon>Eurotatoria</taxon>
        <taxon>Bdelloidea</taxon>
        <taxon>Adinetida</taxon>
        <taxon>Adinetidae</taxon>
        <taxon>Adineta</taxon>
    </lineage>
</organism>
<evidence type="ECO:0000256" key="6">
    <source>
        <dbReference type="SAM" id="MobiDB-lite"/>
    </source>
</evidence>
<dbReference type="PANTHER" id="PTHR24031">
    <property type="entry name" value="RNA HELICASE"/>
    <property type="match status" value="1"/>
</dbReference>
<dbReference type="EMBL" id="CAJNOJ010000104">
    <property type="protein sequence ID" value="CAF1119648.1"/>
    <property type="molecule type" value="Genomic_DNA"/>
</dbReference>
<dbReference type="SMART" id="SM00490">
    <property type="entry name" value="HELICc"/>
    <property type="match status" value="1"/>
</dbReference>
<dbReference type="CDD" id="cd18787">
    <property type="entry name" value="SF2_C_DEAD"/>
    <property type="match status" value="1"/>
</dbReference>
<dbReference type="Pfam" id="PF00270">
    <property type="entry name" value="DEAD"/>
    <property type="match status" value="1"/>
</dbReference>
<dbReference type="GO" id="GO:0003723">
    <property type="term" value="F:RNA binding"/>
    <property type="evidence" value="ECO:0007669"/>
    <property type="project" value="UniProtKB-UniRule"/>
</dbReference>
<feature type="domain" description="Helicase ATP-binding" evidence="7">
    <location>
        <begin position="169"/>
        <end position="354"/>
    </location>
</feature>
<dbReference type="InterPro" id="IPR011545">
    <property type="entry name" value="DEAD/DEAH_box_helicase_dom"/>
</dbReference>
<comment type="function">
    <text evidence="5">RNA helicase.</text>
</comment>
<keyword evidence="5" id="KW-0347">Helicase</keyword>
<evidence type="ECO:0000256" key="1">
    <source>
        <dbReference type="ARBA" id="ARBA00022741"/>
    </source>
</evidence>
<evidence type="ECO:0000256" key="3">
    <source>
        <dbReference type="ARBA" id="ARBA00022840"/>
    </source>
</evidence>
<dbReference type="Pfam" id="PF00271">
    <property type="entry name" value="Helicase_C"/>
    <property type="match status" value="1"/>
</dbReference>
<dbReference type="InterPro" id="IPR001650">
    <property type="entry name" value="Helicase_C-like"/>
</dbReference>
<dbReference type="SUPFAM" id="SSF52540">
    <property type="entry name" value="P-loop containing nucleoside triphosphate hydrolases"/>
    <property type="match status" value="2"/>
</dbReference>
<dbReference type="SMART" id="SM00487">
    <property type="entry name" value="DEXDc"/>
    <property type="match status" value="1"/>
</dbReference>
<dbReference type="Proteomes" id="UP000663852">
    <property type="component" value="Unassembled WGS sequence"/>
</dbReference>